<evidence type="ECO:0000259" key="3">
    <source>
        <dbReference type="PROSITE" id="PS50158"/>
    </source>
</evidence>
<keyword evidence="1" id="KW-0479">Metal-binding</keyword>
<proteinExistence type="predicted"/>
<dbReference type="GO" id="GO:0008270">
    <property type="term" value="F:zinc ion binding"/>
    <property type="evidence" value="ECO:0007669"/>
    <property type="project" value="UniProtKB-KW"/>
</dbReference>
<feature type="region of interest" description="Disordered" evidence="2">
    <location>
        <begin position="151"/>
        <end position="214"/>
    </location>
</feature>
<feature type="compositionally biased region" description="Basic and acidic residues" evidence="2">
    <location>
        <begin position="180"/>
        <end position="209"/>
    </location>
</feature>
<keyword evidence="5" id="KW-1185">Reference proteome</keyword>
<comment type="caution">
    <text evidence="4">The sequence shown here is derived from an EMBL/GenBank/DDBJ whole genome shotgun (WGS) entry which is preliminary data.</text>
</comment>
<gene>
    <name evidence="4" type="ORF">FWK35_00030799</name>
</gene>
<evidence type="ECO:0000256" key="2">
    <source>
        <dbReference type="SAM" id="MobiDB-lite"/>
    </source>
</evidence>
<feature type="compositionally biased region" description="Basic and acidic residues" evidence="2">
    <location>
        <begin position="151"/>
        <end position="168"/>
    </location>
</feature>
<evidence type="ECO:0000313" key="5">
    <source>
        <dbReference type="Proteomes" id="UP000478052"/>
    </source>
</evidence>
<feature type="compositionally biased region" description="Polar residues" evidence="2">
    <location>
        <begin position="18"/>
        <end position="29"/>
    </location>
</feature>
<dbReference type="Proteomes" id="UP000478052">
    <property type="component" value="Unassembled WGS sequence"/>
</dbReference>
<dbReference type="GO" id="GO:0003676">
    <property type="term" value="F:nucleic acid binding"/>
    <property type="evidence" value="ECO:0007669"/>
    <property type="project" value="InterPro"/>
</dbReference>
<name>A0A6G0W101_APHCR</name>
<dbReference type="InterPro" id="IPR036875">
    <property type="entry name" value="Znf_CCHC_sf"/>
</dbReference>
<keyword evidence="1" id="KW-0862">Zinc</keyword>
<dbReference type="SUPFAM" id="SSF57756">
    <property type="entry name" value="Retrovirus zinc finger-like domains"/>
    <property type="match status" value="1"/>
</dbReference>
<dbReference type="AlphaFoldDB" id="A0A6G0W101"/>
<sequence>MADSDSENMDTDLIGTPPTVQRSPVSQGGSPVAKKTKESPNPAPDARDAIKWIRHTIEIQATKKSCMTVEMQRNMFVMLTKLDTAVHDLVMANLKCQSQLEEARRSSEICVSAAVAQFGAELRLREAAHEQTLEAVVARYAEKEATRAFDVAEKGIKNPPDKQSDSKEAPSYASATAKGTIDRKPDRSRSRAEKRNNRIKEARNEDHEPAFILKESPGKTVKDVREMIWTQVVAKNARPMCQMVTTKTGKTILKPTDKETSDVLKHLSKICPSLLQADSLRWPRVIVKGVCSDTLLNQRNILAQNPELGISEDTFEEVIKPVFKTGPRDRAVTNWVVEVNPTYYGKFENTTIFQGFMRCSTSPYEDVTQCHLCLRYGHPAAKCNEKDCVCAHCSRKGHKAADCPAAEADPTCANCRGKHNARDKTCSSRTAVLIGRVRRTDYGTSK</sequence>
<dbReference type="OrthoDB" id="6626910at2759"/>
<feature type="compositionally biased region" description="Acidic residues" evidence="2">
    <location>
        <begin position="1"/>
        <end position="10"/>
    </location>
</feature>
<dbReference type="EMBL" id="VUJU01009714">
    <property type="protein sequence ID" value="KAF0718131.1"/>
    <property type="molecule type" value="Genomic_DNA"/>
</dbReference>
<dbReference type="SMART" id="SM00343">
    <property type="entry name" value="ZnF_C2HC"/>
    <property type="match status" value="2"/>
</dbReference>
<reference evidence="4 5" key="1">
    <citation type="submission" date="2019-08" db="EMBL/GenBank/DDBJ databases">
        <title>Whole genome of Aphis craccivora.</title>
        <authorList>
            <person name="Voronova N.V."/>
            <person name="Shulinski R.S."/>
            <person name="Bandarenka Y.V."/>
            <person name="Zhorov D.G."/>
            <person name="Warner D."/>
        </authorList>
    </citation>
    <scope>NUCLEOTIDE SEQUENCE [LARGE SCALE GENOMIC DNA]</scope>
    <source>
        <strain evidence="4">180601</strain>
        <tissue evidence="4">Whole Body</tissue>
    </source>
</reference>
<feature type="region of interest" description="Disordered" evidence="2">
    <location>
        <begin position="1"/>
        <end position="47"/>
    </location>
</feature>
<organism evidence="4 5">
    <name type="scientific">Aphis craccivora</name>
    <name type="common">Cowpea aphid</name>
    <dbReference type="NCBI Taxonomy" id="307492"/>
    <lineage>
        <taxon>Eukaryota</taxon>
        <taxon>Metazoa</taxon>
        <taxon>Ecdysozoa</taxon>
        <taxon>Arthropoda</taxon>
        <taxon>Hexapoda</taxon>
        <taxon>Insecta</taxon>
        <taxon>Pterygota</taxon>
        <taxon>Neoptera</taxon>
        <taxon>Paraneoptera</taxon>
        <taxon>Hemiptera</taxon>
        <taxon>Sternorrhyncha</taxon>
        <taxon>Aphidomorpha</taxon>
        <taxon>Aphidoidea</taxon>
        <taxon>Aphididae</taxon>
        <taxon>Aphidini</taxon>
        <taxon>Aphis</taxon>
        <taxon>Aphis</taxon>
    </lineage>
</organism>
<accession>A0A6G0W101</accession>
<feature type="domain" description="CCHC-type" evidence="3">
    <location>
        <begin position="390"/>
        <end position="404"/>
    </location>
</feature>
<keyword evidence="1" id="KW-0863">Zinc-finger</keyword>
<evidence type="ECO:0000256" key="1">
    <source>
        <dbReference type="PROSITE-ProRule" id="PRU00047"/>
    </source>
</evidence>
<dbReference type="InterPro" id="IPR001878">
    <property type="entry name" value="Znf_CCHC"/>
</dbReference>
<protein>
    <recommendedName>
        <fullName evidence="3">CCHC-type domain-containing protein</fullName>
    </recommendedName>
</protein>
<dbReference type="PROSITE" id="PS50158">
    <property type="entry name" value="ZF_CCHC"/>
    <property type="match status" value="1"/>
</dbReference>
<evidence type="ECO:0000313" key="4">
    <source>
        <dbReference type="EMBL" id="KAF0718131.1"/>
    </source>
</evidence>